<comment type="caution">
    <text evidence="3">The sequence shown here is derived from an EMBL/GenBank/DDBJ whole genome shotgun (WGS) entry which is preliminary data.</text>
</comment>
<proteinExistence type="predicted"/>
<dbReference type="Gene3D" id="3.10.20.30">
    <property type="match status" value="1"/>
</dbReference>
<dbReference type="InterPro" id="IPR036010">
    <property type="entry name" value="2Fe-2S_ferredoxin-like_sf"/>
</dbReference>
<organism evidence="3 4">
    <name type="scientific">Marseilla massiliensis</name>
    <dbReference type="NCBI Taxonomy" id="1841864"/>
    <lineage>
        <taxon>Bacteria</taxon>
        <taxon>Pseudomonadati</taxon>
        <taxon>Bacteroidota</taxon>
        <taxon>Bacteroidia</taxon>
        <taxon>Bacteroidales</taxon>
        <taxon>Prevotellaceae</taxon>
        <taxon>Marseilla</taxon>
    </lineage>
</organism>
<dbReference type="Proteomes" id="UP000764045">
    <property type="component" value="Unassembled WGS sequence"/>
</dbReference>
<dbReference type="RefSeq" id="WP_205108099.1">
    <property type="nucleotide sequence ID" value="NZ_JACJJL010000004.1"/>
</dbReference>
<dbReference type="InterPro" id="IPR012675">
    <property type="entry name" value="Beta-grasp_dom_sf"/>
</dbReference>
<evidence type="ECO:0000256" key="1">
    <source>
        <dbReference type="SAM" id="MobiDB-lite"/>
    </source>
</evidence>
<dbReference type="Pfam" id="PF00111">
    <property type="entry name" value="Fer2"/>
    <property type="match status" value="1"/>
</dbReference>
<evidence type="ECO:0000313" key="3">
    <source>
        <dbReference type="EMBL" id="MBM6660899.1"/>
    </source>
</evidence>
<evidence type="ECO:0000313" key="4">
    <source>
        <dbReference type="Proteomes" id="UP000764045"/>
    </source>
</evidence>
<dbReference type="GO" id="GO:0051536">
    <property type="term" value="F:iron-sulfur cluster binding"/>
    <property type="evidence" value="ECO:0007669"/>
    <property type="project" value="InterPro"/>
</dbReference>
<dbReference type="EMBL" id="JACJJL010000004">
    <property type="protein sequence ID" value="MBM6660899.1"/>
    <property type="molecule type" value="Genomic_DNA"/>
</dbReference>
<accession>A0A938WKN1</accession>
<gene>
    <name evidence="3" type="ORF">H6B30_03865</name>
</gene>
<dbReference type="AlphaFoldDB" id="A0A938WKN1"/>
<name>A0A938WKN1_9BACT</name>
<sequence length="76" mass="8512">MELDGKGSLRSHGHGRPTACKQARCETCRIRLRNGTYDHAKRHALNDETACMATPGDCAWPARPFSRRSRSCGKRI</sequence>
<reference evidence="3 4" key="1">
    <citation type="journal article" date="2021" name="Sci. Rep.">
        <title>The distribution of antibiotic resistance genes in chicken gut microbiota commensals.</title>
        <authorList>
            <person name="Juricova H."/>
            <person name="Matiasovicova J."/>
            <person name="Kubasova T."/>
            <person name="Cejkova D."/>
            <person name="Rychlik I."/>
        </authorList>
    </citation>
    <scope>NUCLEOTIDE SEQUENCE [LARGE SCALE GENOMIC DNA]</scope>
    <source>
        <strain evidence="3 4">An819</strain>
    </source>
</reference>
<keyword evidence="4" id="KW-1185">Reference proteome</keyword>
<dbReference type="SUPFAM" id="SSF54292">
    <property type="entry name" value="2Fe-2S ferredoxin-like"/>
    <property type="match status" value="1"/>
</dbReference>
<feature type="domain" description="2Fe-2S ferredoxin-type" evidence="2">
    <location>
        <begin position="10"/>
        <end position="55"/>
    </location>
</feature>
<protein>
    <submittedName>
        <fullName evidence="3">2Fe-2S iron-sulfur cluster binding domain-containing protein</fullName>
    </submittedName>
</protein>
<evidence type="ECO:0000259" key="2">
    <source>
        <dbReference type="Pfam" id="PF00111"/>
    </source>
</evidence>
<dbReference type="InterPro" id="IPR001041">
    <property type="entry name" value="2Fe-2S_ferredoxin-type"/>
</dbReference>
<feature type="region of interest" description="Disordered" evidence="1">
    <location>
        <begin position="1"/>
        <end position="20"/>
    </location>
</feature>